<evidence type="ECO:0000256" key="1">
    <source>
        <dbReference type="SAM" id="Phobius"/>
    </source>
</evidence>
<dbReference type="AlphaFoldDB" id="A0A8J7H1R1"/>
<feature type="transmembrane region" description="Helical" evidence="1">
    <location>
        <begin position="104"/>
        <end position="124"/>
    </location>
</feature>
<dbReference type="PANTHER" id="PTHR40076:SF1">
    <property type="entry name" value="MEMBRANE PROTEIN"/>
    <property type="match status" value="1"/>
</dbReference>
<evidence type="ECO:0000313" key="3">
    <source>
        <dbReference type="Proteomes" id="UP000623269"/>
    </source>
</evidence>
<reference evidence="2" key="1">
    <citation type="submission" date="2020-12" db="EMBL/GenBank/DDBJ databases">
        <title>M. sibirica DSM 26468T genome.</title>
        <authorList>
            <person name="Thieme N."/>
            <person name="Rettenmaier R."/>
            <person name="Zverlov V."/>
            <person name="Liebl W."/>
        </authorList>
    </citation>
    <scope>NUCLEOTIDE SEQUENCE</scope>
    <source>
        <strain evidence="2">DSM 26468</strain>
    </source>
</reference>
<dbReference type="PANTHER" id="PTHR40076">
    <property type="entry name" value="MEMBRANE PROTEIN-RELATED"/>
    <property type="match status" value="1"/>
</dbReference>
<gene>
    <name evidence="2" type="ORF">I5677_04805</name>
</gene>
<dbReference type="Pfam" id="PF06161">
    <property type="entry name" value="DUF975"/>
    <property type="match status" value="1"/>
</dbReference>
<feature type="transmembrane region" description="Helical" evidence="1">
    <location>
        <begin position="150"/>
        <end position="176"/>
    </location>
</feature>
<keyword evidence="1" id="KW-0472">Membrane</keyword>
<protein>
    <submittedName>
        <fullName evidence="2">DUF975 family protein</fullName>
    </submittedName>
</protein>
<feature type="transmembrane region" description="Helical" evidence="1">
    <location>
        <begin position="31"/>
        <end position="58"/>
    </location>
</feature>
<name>A0A8J7H1R1_9FIRM</name>
<keyword evidence="1" id="KW-1133">Transmembrane helix</keyword>
<dbReference type="Proteomes" id="UP000623269">
    <property type="component" value="Unassembled WGS sequence"/>
</dbReference>
<sequence>MVLGGVSRGGSSNGRGDNSNSFVFQELSSSFWVFITVIISFILLWALITFFIGGAVELGYCRFNKNLIQGTNPQLKDLFSRFDIFFKALGLRIVIAIFTFLWGLLLIIPGIIAALSYSMAFYIMEENPSMGILDAIGESKEMMRGNKFRLFCLGLSFIGWLILCVFTFGIGMLWLVPYMNASFAAFYLEVSKSDETLA</sequence>
<dbReference type="EMBL" id="JAEAGR010000003">
    <property type="protein sequence ID" value="MBH1940215.1"/>
    <property type="molecule type" value="Genomic_DNA"/>
</dbReference>
<organism evidence="2 3">
    <name type="scientific">Mobilitalea sibirica</name>
    <dbReference type="NCBI Taxonomy" id="1462919"/>
    <lineage>
        <taxon>Bacteria</taxon>
        <taxon>Bacillati</taxon>
        <taxon>Bacillota</taxon>
        <taxon>Clostridia</taxon>
        <taxon>Lachnospirales</taxon>
        <taxon>Lachnospiraceae</taxon>
        <taxon>Mobilitalea</taxon>
    </lineage>
</organism>
<dbReference type="InterPro" id="IPR010380">
    <property type="entry name" value="DUF975"/>
</dbReference>
<comment type="caution">
    <text evidence="2">The sequence shown here is derived from an EMBL/GenBank/DDBJ whole genome shotgun (WGS) entry which is preliminary data.</text>
</comment>
<accession>A0A8J7H1R1</accession>
<evidence type="ECO:0000313" key="2">
    <source>
        <dbReference type="EMBL" id="MBH1940215.1"/>
    </source>
</evidence>
<proteinExistence type="predicted"/>
<keyword evidence="1" id="KW-0812">Transmembrane</keyword>
<keyword evidence="3" id="KW-1185">Reference proteome</keyword>